<dbReference type="PANTHER" id="PTHR11649">
    <property type="entry name" value="MSS1/TRME-RELATED GTP-BINDING PROTEIN"/>
    <property type="match status" value="1"/>
</dbReference>
<keyword evidence="8" id="KW-0717">Septation</keyword>
<evidence type="ECO:0000256" key="1">
    <source>
        <dbReference type="ARBA" id="ARBA00001946"/>
    </source>
</evidence>
<keyword evidence="9" id="KW-0131">Cell cycle</keyword>
<keyword evidence="7" id="KW-0342">GTP-binding</keyword>
<keyword evidence="4" id="KW-0479">Metal-binding</keyword>
<dbReference type="InterPro" id="IPR006073">
    <property type="entry name" value="GTP-bd"/>
</dbReference>
<dbReference type="SUPFAM" id="SSF52540">
    <property type="entry name" value="P-loop containing nucleoside triphosphate hydrolases"/>
    <property type="match status" value="1"/>
</dbReference>
<dbReference type="NCBIfam" id="TIGR03598">
    <property type="entry name" value="GTPase_YsxC"/>
    <property type="match status" value="1"/>
</dbReference>
<evidence type="ECO:0000256" key="4">
    <source>
        <dbReference type="ARBA" id="ARBA00022723"/>
    </source>
</evidence>
<evidence type="ECO:0000256" key="5">
    <source>
        <dbReference type="ARBA" id="ARBA00022741"/>
    </source>
</evidence>
<feature type="domain" description="EngB-type G" evidence="10">
    <location>
        <begin position="14"/>
        <end position="188"/>
    </location>
</feature>
<protein>
    <recommendedName>
        <fullName evidence="10">EngB-type G domain-containing protein</fullName>
    </recommendedName>
</protein>
<evidence type="ECO:0000256" key="3">
    <source>
        <dbReference type="ARBA" id="ARBA00022618"/>
    </source>
</evidence>
<comment type="similarity">
    <text evidence="2">Belongs to the TRAFAC class TrmE-Era-EngA-EngB-Septin-like GTPase superfamily. EngB GTPase family.</text>
</comment>
<evidence type="ECO:0000256" key="9">
    <source>
        <dbReference type="ARBA" id="ARBA00023306"/>
    </source>
</evidence>
<keyword evidence="3" id="KW-0132">Cell division</keyword>
<accession>A0A381XYD4</accession>
<reference evidence="11" key="1">
    <citation type="submission" date="2018-05" db="EMBL/GenBank/DDBJ databases">
        <authorList>
            <person name="Lanie J.A."/>
            <person name="Ng W.-L."/>
            <person name="Kazmierczak K.M."/>
            <person name="Andrzejewski T.M."/>
            <person name="Davidsen T.M."/>
            <person name="Wayne K.J."/>
            <person name="Tettelin H."/>
            <person name="Glass J.I."/>
            <person name="Rusch D."/>
            <person name="Podicherti R."/>
            <person name="Tsui H.-C.T."/>
            <person name="Winkler M.E."/>
        </authorList>
    </citation>
    <scope>NUCLEOTIDE SEQUENCE</scope>
</reference>
<dbReference type="InterPro" id="IPR027417">
    <property type="entry name" value="P-loop_NTPase"/>
</dbReference>
<feature type="non-terminal residue" evidence="11">
    <location>
        <position position="188"/>
    </location>
</feature>
<dbReference type="InterPro" id="IPR030393">
    <property type="entry name" value="G_ENGB_dom"/>
</dbReference>
<dbReference type="EMBL" id="UINC01016727">
    <property type="protein sequence ID" value="SVA69431.1"/>
    <property type="molecule type" value="Genomic_DNA"/>
</dbReference>
<sequence>MGSFNDIYKIPNADLPECCFVGRSNVGKSSIINAITKTKKLAKISKTPGRTQSANLFEINKTVNIVDLPGYGYARVSKNTREQLSNLIESYISNRDNLIKIFILIDCKVGIKNSDIDIFDFVASSNKNFSIVLTKIDKCSTDFIKKQMGSIVTLMQNYKKNFMDIFASSSKKNNGILDIQKDIFNLSK</sequence>
<proteinExistence type="inferred from homology"/>
<dbReference type="GO" id="GO:0005525">
    <property type="term" value="F:GTP binding"/>
    <property type="evidence" value="ECO:0007669"/>
    <property type="project" value="UniProtKB-KW"/>
</dbReference>
<keyword evidence="6" id="KW-0460">Magnesium</keyword>
<evidence type="ECO:0000256" key="7">
    <source>
        <dbReference type="ARBA" id="ARBA00023134"/>
    </source>
</evidence>
<evidence type="ECO:0000259" key="10">
    <source>
        <dbReference type="PROSITE" id="PS51706"/>
    </source>
</evidence>
<dbReference type="PANTHER" id="PTHR11649:SF13">
    <property type="entry name" value="ENGB-TYPE G DOMAIN-CONTAINING PROTEIN"/>
    <property type="match status" value="1"/>
</dbReference>
<dbReference type="InterPro" id="IPR019987">
    <property type="entry name" value="GTP-bd_ribosome_bio_YsxC"/>
</dbReference>
<keyword evidence="5" id="KW-0547">Nucleotide-binding</keyword>
<dbReference type="Gene3D" id="3.40.50.300">
    <property type="entry name" value="P-loop containing nucleotide triphosphate hydrolases"/>
    <property type="match status" value="1"/>
</dbReference>
<organism evidence="11">
    <name type="scientific">marine metagenome</name>
    <dbReference type="NCBI Taxonomy" id="408172"/>
    <lineage>
        <taxon>unclassified sequences</taxon>
        <taxon>metagenomes</taxon>
        <taxon>ecological metagenomes</taxon>
    </lineage>
</organism>
<name>A0A381XYD4_9ZZZZ</name>
<evidence type="ECO:0000256" key="8">
    <source>
        <dbReference type="ARBA" id="ARBA00023210"/>
    </source>
</evidence>
<dbReference type="PROSITE" id="PS51706">
    <property type="entry name" value="G_ENGB"/>
    <property type="match status" value="1"/>
</dbReference>
<gene>
    <name evidence="11" type="ORF">METZ01_LOCUS122285</name>
</gene>
<evidence type="ECO:0000313" key="11">
    <source>
        <dbReference type="EMBL" id="SVA69431.1"/>
    </source>
</evidence>
<dbReference type="HAMAP" id="MF_00321">
    <property type="entry name" value="GTPase_EngB"/>
    <property type="match status" value="1"/>
</dbReference>
<evidence type="ECO:0000256" key="6">
    <source>
        <dbReference type="ARBA" id="ARBA00022842"/>
    </source>
</evidence>
<comment type="cofactor">
    <cofactor evidence="1">
        <name>Mg(2+)</name>
        <dbReference type="ChEBI" id="CHEBI:18420"/>
    </cofactor>
</comment>
<dbReference type="GO" id="GO:0000917">
    <property type="term" value="P:division septum assembly"/>
    <property type="evidence" value="ECO:0007669"/>
    <property type="project" value="UniProtKB-KW"/>
</dbReference>
<dbReference type="GO" id="GO:0046872">
    <property type="term" value="F:metal ion binding"/>
    <property type="evidence" value="ECO:0007669"/>
    <property type="project" value="UniProtKB-KW"/>
</dbReference>
<dbReference type="CDD" id="cd01876">
    <property type="entry name" value="YihA_EngB"/>
    <property type="match status" value="1"/>
</dbReference>
<evidence type="ECO:0000256" key="2">
    <source>
        <dbReference type="ARBA" id="ARBA00009638"/>
    </source>
</evidence>
<dbReference type="AlphaFoldDB" id="A0A381XYD4"/>
<dbReference type="Pfam" id="PF01926">
    <property type="entry name" value="MMR_HSR1"/>
    <property type="match status" value="1"/>
</dbReference>